<dbReference type="InterPro" id="IPR050330">
    <property type="entry name" value="Bact_OuterMem_StrucFunc"/>
</dbReference>
<dbReference type="Pfam" id="PF00691">
    <property type="entry name" value="OmpA"/>
    <property type="match status" value="1"/>
</dbReference>
<dbReference type="AlphaFoldDB" id="A0A3N1KTD4"/>
<evidence type="ECO:0000313" key="3">
    <source>
        <dbReference type="EMBL" id="ROP83851.1"/>
    </source>
</evidence>
<evidence type="ECO:0000256" key="1">
    <source>
        <dbReference type="PROSITE-ProRule" id="PRU00473"/>
    </source>
</evidence>
<dbReference type="SUPFAM" id="SSF103088">
    <property type="entry name" value="OmpA-like"/>
    <property type="match status" value="1"/>
</dbReference>
<keyword evidence="1" id="KW-0472">Membrane</keyword>
<dbReference type="PANTHER" id="PTHR30329">
    <property type="entry name" value="STATOR ELEMENT OF FLAGELLAR MOTOR COMPLEX"/>
    <property type="match status" value="1"/>
</dbReference>
<dbReference type="PROSITE" id="PS51123">
    <property type="entry name" value="OMPA_2"/>
    <property type="match status" value="1"/>
</dbReference>
<accession>A0A3N1KTD4</accession>
<dbReference type="GO" id="GO:0016020">
    <property type="term" value="C:membrane"/>
    <property type="evidence" value="ECO:0007669"/>
    <property type="project" value="UniProtKB-UniRule"/>
</dbReference>
<protein>
    <submittedName>
        <fullName evidence="3">Outer membrane protein OmpA-like peptidoglycan-associated protein</fullName>
    </submittedName>
</protein>
<feature type="domain" description="OmpA-like" evidence="2">
    <location>
        <begin position="165"/>
        <end position="290"/>
    </location>
</feature>
<dbReference type="Proteomes" id="UP000278222">
    <property type="component" value="Unassembled WGS sequence"/>
</dbReference>
<dbReference type="Gene3D" id="3.30.1330.60">
    <property type="entry name" value="OmpA-like domain"/>
    <property type="match status" value="1"/>
</dbReference>
<organism evidence="3 4">
    <name type="scientific">Stella humosa</name>
    <dbReference type="NCBI Taxonomy" id="94"/>
    <lineage>
        <taxon>Bacteria</taxon>
        <taxon>Pseudomonadati</taxon>
        <taxon>Pseudomonadota</taxon>
        <taxon>Alphaproteobacteria</taxon>
        <taxon>Rhodospirillales</taxon>
        <taxon>Stellaceae</taxon>
        <taxon>Stella</taxon>
    </lineage>
</organism>
<keyword evidence="4" id="KW-1185">Reference proteome</keyword>
<dbReference type="CDD" id="cd07185">
    <property type="entry name" value="OmpA_C-like"/>
    <property type="match status" value="1"/>
</dbReference>
<gene>
    <name evidence="3" type="ORF">EDC65_4500</name>
</gene>
<dbReference type="EMBL" id="RJKX01000016">
    <property type="protein sequence ID" value="ROP83851.1"/>
    <property type="molecule type" value="Genomic_DNA"/>
</dbReference>
<evidence type="ECO:0000313" key="4">
    <source>
        <dbReference type="Proteomes" id="UP000278222"/>
    </source>
</evidence>
<dbReference type="InterPro" id="IPR006665">
    <property type="entry name" value="OmpA-like"/>
</dbReference>
<comment type="caution">
    <text evidence="3">The sequence shown here is derived from an EMBL/GenBank/DDBJ whole genome shotgun (WGS) entry which is preliminary data.</text>
</comment>
<name>A0A3N1KTD4_9PROT</name>
<evidence type="ECO:0000259" key="2">
    <source>
        <dbReference type="PROSITE" id="PS51123"/>
    </source>
</evidence>
<sequence>MDDVRGSRTQSEEGGRTVIREGGRTIIRDGDRSIIRHDETSRFRADSRDVQVQRRGRETVSTIVRPGGVRIVNTLDDDGRLLRRSRFDARGRELVLIDNRRAARPGVRRYVDLPPPMLRIPRDRYIVAAGAVSAAVIYETLSAPPVDRIERPYALDEIRYSAGVRDRMRRVDIDTITFDTGSWAISADQTSKLDFIAQAMMQAIRANPAEVFLIEGHTDTVGSDIDNLSLSDRRAEEIAIVLTERFGVPPENLTTQGYGEQFPKVAVDGPERENRRVAVRRITPLLAGKGPAR</sequence>
<dbReference type="PANTHER" id="PTHR30329:SF21">
    <property type="entry name" value="LIPOPROTEIN YIAD-RELATED"/>
    <property type="match status" value="1"/>
</dbReference>
<dbReference type="InterPro" id="IPR036737">
    <property type="entry name" value="OmpA-like_sf"/>
</dbReference>
<reference evidence="3 4" key="1">
    <citation type="submission" date="2018-11" db="EMBL/GenBank/DDBJ databases">
        <title>Genomic Encyclopedia of Type Strains, Phase IV (KMG-IV): sequencing the most valuable type-strain genomes for metagenomic binning, comparative biology and taxonomic classification.</title>
        <authorList>
            <person name="Goeker M."/>
        </authorList>
    </citation>
    <scope>NUCLEOTIDE SEQUENCE [LARGE SCALE GENOMIC DNA]</scope>
    <source>
        <strain evidence="3 4">DSM 5900</strain>
    </source>
</reference>
<proteinExistence type="predicted"/>